<dbReference type="KEGG" id="eel:EUBELI_01533"/>
<name>C4Z2F0_LACE2</name>
<evidence type="ECO:0000313" key="2">
    <source>
        <dbReference type="Proteomes" id="UP000001476"/>
    </source>
</evidence>
<protein>
    <submittedName>
        <fullName evidence="1">Uncharacterized protein</fullName>
    </submittedName>
</protein>
<reference evidence="1 2" key="1">
    <citation type="journal article" date="2009" name="Proc. Natl. Acad. Sci. U.S.A.">
        <title>Characterizing a model human gut microbiota composed of members of its two dominant bacterial phyla.</title>
        <authorList>
            <person name="Mahowald M.A."/>
            <person name="Rey F.E."/>
            <person name="Seedorf H."/>
            <person name="Turnbaugh P.J."/>
            <person name="Fulton R.S."/>
            <person name="Wollam A."/>
            <person name="Shah N."/>
            <person name="Wang C."/>
            <person name="Magrini V."/>
            <person name="Wilson R.K."/>
            <person name="Cantarel B.L."/>
            <person name="Coutinho P.M."/>
            <person name="Henrissat B."/>
            <person name="Crock L.W."/>
            <person name="Russell A."/>
            <person name="Verberkmoes N.C."/>
            <person name="Hettich R.L."/>
            <person name="Gordon J.I."/>
        </authorList>
    </citation>
    <scope>NUCLEOTIDE SEQUENCE [LARGE SCALE GENOMIC DNA]</scope>
    <source>
        <strain evidence="2">ATCC 27750 / DSM 3376 / VPI C15-48 / C15-B4</strain>
    </source>
</reference>
<evidence type="ECO:0000313" key="1">
    <source>
        <dbReference type="EMBL" id="ACR72525.1"/>
    </source>
</evidence>
<accession>C4Z2F0</accession>
<organism evidence="1 2">
    <name type="scientific">Lachnospira eligens (strain ATCC 27750 / DSM 3376 / VPI C15-48 / C15-B4)</name>
    <name type="common">Eubacterium eligens</name>
    <dbReference type="NCBI Taxonomy" id="515620"/>
    <lineage>
        <taxon>Bacteria</taxon>
        <taxon>Bacillati</taxon>
        <taxon>Bacillota</taxon>
        <taxon>Clostridia</taxon>
        <taxon>Lachnospirales</taxon>
        <taxon>Lachnospiraceae</taxon>
        <taxon>Lachnospira</taxon>
    </lineage>
</organism>
<keyword evidence="2" id="KW-1185">Reference proteome</keyword>
<proteinExistence type="predicted"/>
<dbReference type="Proteomes" id="UP000001476">
    <property type="component" value="Chromosome"/>
</dbReference>
<dbReference type="STRING" id="515620.EUBELI_01533"/>
<dbReference type="EMBL" id="CP001104">
    <property type="protein sequence ID" value="ACR72525.1"/>
    <property type="molecule type" value="Genomic_DNA"/>
</dbReference>
<gene>
    <name evidence="1" type="ordered locus">EUBELI_01533</name>
</gene>
<sequence length="41" mass="4509">MPFLGIGTSDTGMSVFCSADGQKREGQDELYIEKRAKKGRT</sequence>
<dbReference type="AlphaFoldDB" id="C4Z2F0"/>
<dbReference type="HOGENOM" id="CLU_3270195_0_0_9"/>